<feature type="transmembrane region" description="Helical" evidence="7">
    <location>
        <begin position="454"/>
        <end position="475"/>
    </location>
</feature>
<reference evidence="10" key="1">
    <citation type="submission" date="2015-02" db="EMBL/GenBank/DDBJ databases">
        <title>Draft Genome of Frankia sp. CpI1-S.</title>
        <authorList>
            <person name="Oshone R.T."/>
            <person name="Ngom M."/>
            <person name="Ghodhbane-Gtari F."/>
            <person name="Gtari M."/>
            <person name="Morris K."/>
            <person name="Thomas K."/>
            <person name="Sen A."/>
            <person name="Tisa L.S."/>
        </authorList>
    </citation>
    <scope>NUCLEOTIDE SEQUENCE [LARGE SCALE GENOMIC DNA]</scope>
    <source>
        <strain evidence="10">CpI1-S</strain>
    </source>
</reference>
<dbReference type="Pfam" id="PF00069">
    <property type="entry name" value="Pkinase"/>
    <property type="match status" value="1"/>
</dbReference>
<dbReference type="PATRIC" id="fig|1502723.3.peg.2247"/>
<dbReference type="SUPFAM" id="SSF56112">
    <property type="entry name" value="Protein kinase-like (PK-like)"/>
    <property type="match status" value="1"/>
</dbReference>
<dbReference type="Proteomes" id="UP000032545">
    <property type="component" value="Unassembled WGS sequence"/>
</dbReference>
<feature type="region of interest" description="Disordered" evidence="6">
    <location>
        <begin position="418"/>
        <end position="444"/>
    </location>
</feature>
<gene>
    <name evidence="9" type="ORF">FF36_00639</name>
</gene>
<name>A0A0D8BNP5_9ACTN</name>
<dbReference type="PROSITE" id="PS50011">
    <property type="entry name" value="PROTEIN_KINASE_DOM"/>
    <property type="match status" value="1"/>
</dbReference>
<keyword evidence="7" id="KW-0472">Membrane</keyword>
<keyword evidence="7" id="KW-1133">Transmembrane helix</keyword>
<dbReference type="OrthoDB" id="9801841at2"/>
<feature type="compositionally biased region" description="Basic and acidic residues" evidence="6">
    <location>
        <begin position="418"/>
        <end position="433"/>
    </location>
</feature>
<proteinExistence type="predicted"/>
<sequence length="518" mass="53280">MAQHDPLREDDPRQIGPYTLLERIGAGGMGVVYLARDSVGRRVALKIPGSLGRDHPIPQAYERFVAEVATHRTLTSERVVRFLDADVTGRPPWVALEYVQGANLGQVVAQAGVFRDRFLLALAAELAEAVADIHAHGIVHRDLHPANVICLPNGIKVIDFGLARVQADDESLTTQGPPIGVPAFMAPERFTGVVTRACDVFAWGCCVAYAAAGTPPFPTATPHDAYAAVADSPPVLTNLPGDLADLVGWALAKRPADRPTASRLAAELQELGVPVTRPAVRPWPAQALPLISRAVPATATRAADDWISGPRGGIAYSGIGGLGIEESRTGDSDLVTTPSSPGHSNHLNHPNHLNHGEPAPIGPRGAGGMLGAVIGAALCLLGLALAAGGYPAGDVTGPGGAGLVAAAVGVLAFVRTGDRSGDRSGDRTGDRTGRVTPVAPVGAQAPRPPGGITAWFVSVTVIAGGVAGGVLGLFLARELWAGSPRAAAASELALACCFAAAFALYLRGPAAARPEPTR</sequence>
<evidence type="ECO:0000256" key="2">
    <source>
        <dbReference type="ARBA" id="ARBA00022741"/>
    </source>
</evidence>
<evidence type="ECO:0000259" key="8">
    <source>
        <dbReference type="PROSITE" id="PS50011"/>
    </source>
</evidence>
<evidence type="ECO:0000256" key="6">
    <source>
        <dbReference type="SAM" id="MobiDB-lite"/>
    </source>
</evidence>
<feature type="domain" description="Protein kinase" evidence="8">
    <location>
        <begin position="18"/>
        <end position="271"/>
    </location>
</feature>
<evidence type="ECO:0000256" key="3">
    <source>
        <dbReference type="ARBA" id="ARBA00022777"/>
    </source>
</evidence>
<feature type="region of interest" description="Disordered" evidence="6">
    <location>
        <begin position="327"/>
        <end position="360"/>
    </location>
</feature>
<dbReference type="Gene3D" id="3.30.200.20">
    <property type="entry name" value="Phosphorylase Kinase, domain 1"/>
    <property type="match status" value="1"/>
</dbReference>
<dbReference type="Gene3D" id="1.10.510.10">
    <property type="entry name" value="Transferase(Phosphotransferase) domain 1"/>
    <property type="match status" value="1"/>
</dbReference>
<evidence type="ECO:0000313" key="9">
    <source>
        <dbReference type="EMBL" id="KJE25027.1"/>
    </source>
</evidence>
<dbReference type="InterPro" id="IPR017441">
    <property type="entry name" value="Protein_kinase_ATP_BS"/>
</dbReference>
<dbReference type="InterPro" id="IPR011009">
    <property type="entry name" value="Kinase-like_dom_sf"/>
</dbReference>
<dbReference type="PANTHER" id="PTHR43289">
    <property type="entry name" value="MITOGEN-ACTIVATED PROTEIN KINASE KINASE KINASE 20-RELATED"/>
    <property type="match status" value="1"/>
</dbReference>
<dbReference type="EMBL" id="JYFN01000003">
    <property type="protein sequence ID" value="KJE25027.1"/>
    <property type="molecule type" value="Genomic_DNA"/>
</dbReference>
<keyword evidence="2 5" id="KW-0547">Nucleotide-binding</keyword>
<feature type="transmembrane region" description="Helical" evidence="7">
    <location>
        <begin position="487"/>
        <end position="506"/>
    </location>
</feature>
<dbReference type="PANTHER" id="PTHR43289:SF34">
    <property type="entry name" value="SERINE_THREONINE-PROTEIN KINASE YBDM-RELATED"/>
    <property type="match status" value="1"/>
</dbReference>
<keyword evidence="1" id="KW-0808">Transferase</keyword>
<dbReference type="AlphaFoldDB" id="A0A0D8BNP5"/>
<feature type="transmembrane region" description="Helical" evidence="7">
    <location>
        <begin position="396"/>
        <end position="414"/>
    </location>
</feature>
<keyword evidence="7" id="KW-0812">Transmembrane</keyword>
<keyword evidence="3 9" id="KW-0418">Kinase</keyword>
<evidence type="ECO:0000313" key="10">
    <source>
        <dbReference type="Proteomes" id="UP000032545"/>
    </source>
</evidence>
<feature type="binding site" evidence="5">
    <location>
        <position position="46"/>
    </location>
    <ligand>
        <name>ATP</name>
        <dbReference type="ChEBI" id="CHEBI:30616"/>
    </ligand>
</feature>
<keyword evidence="10" id="KW-1185">Reference proteome</keyword>
<evidence type="ECO:0000256" key="1">
    <source>
        <dbReference type="ARBA" id="ARBA00022679"/>
    </source>
</evidence>
<dbReference type="RefSeq" id="WP_044883511.1">
    <property type="nucleotide sequence ID" value="NZ_JYFN01000003.1"/>
</dbReference>
<keyword evidence="4 5" id="KW-0067">ATP-binding</keyword>
<dbReference type="GO" id="GO:0005524">
    <property type="term" value="F:ATP binding"/>
    <property type="evidence" value="ECO:0007669"/>
    <property type="project" value="UniProtKB-UniRule"/>
</dbReference>
<dbReference type="InterPro" id="IPR000719">
    <property type="entry name" value="Prot_kinase_dom"/>
</dbReference>
<evidence type="ECO:0000256" key="7">
    <source>
        <dbReference type="SAM" id="Phobius"/>
    </source>
</evidence>
<dbReference type="PROSITE" id="PS00107">
    <property type="entry name" value="PROTEIN_KINASE_ATP"/>
    <property type="match status" value="1"/>
</dbReference>
<dbReference type="GO" id="GO:0004674">
    <property type="term" value="F:protein serine/threonine kinase activity"/>
    <property type="evidence" value="ECO:0007669"/>
    <property type="project" value="TreeGrafter"/>
</dbReference>
<feature type="transmembrane region" description="Helical" evidence="7">
    <location>
        <begin position="369"/>
        <end position="390"/>
    </location>
</feature>
<feature type="compositionally biased region" description="Low complexity" evidence="6">
    <location>
        <begin position="338"/>
        <end position="353"/>
    </location>
</feature>
<comment type="caution">
    <text evidence="9">The sequence shown here is derived from an EMBL/GenBank/DDBJ whole genome shotgun (WGS) entry which is preliminary data.</text>
</comment>
<evidence type="ECO:0000256" key="4">
    <source>
        <dbReference type="ARBA" id="ARBA00022840"/>
    </source>
</evidence>
<protein>
    <submittedName>
        <fullName evidence="9">Protein kinase family protein</fullName>
    </submittedName>
</protein>
<accession>A0A0D8BNP5</accession>
<dbReference type="CDD" id="cd14014">
    <property type="entry name" value="STKc_PknB_like"/>
    <property type="match status" value="1"/>
</dbReference>
<evidence type="ECO:0000256" key="5">
    <source>
        <dbReference type="PROSITE-ProRule" id="PRU10141"/>
    </source>
</evidence>
<organism evidence="9 10">
    <name type="scientific">Frankia torreyi</name>
    <dbReference type="NCBI Taxonomy" id="1856"/>
    <lineage>
        <taxon>Bacteria</taxon>
        <taxon>Bacillati</taxon>
        <taxon>Actinomycetota</taxon>
        <taxon>Actinomycetes</taxon>
        <taxon>Frankiales</taxon>
        <taxon>Frankiaceae</taxon>
        <taxon>Frankia</taxon>
    </lineage>
</organism>
<reference evidence="9 10" key="2">
    <citation type="journal article" date="2016" name="Genome Announc.">
        <title>Permanent Draft Genome Sequences for Two Variants of Frankia sp. Strain CpI1, the First Frankia Strain Isolated from Root Nodules of Comptonia peregrina.</title>
        <authorList>
            <person name="Oshone R."/>
            <person name="Hurst S.G.IV."/>
            <person name="Abebe-Akele F."/>
            <person name="Simpson S."/>
            <person name="Morris K."/>
            <person name="Thomas W.K."/>
            <person name="Tisa L.S."/>
        </authorList>
    </citation>
    <scope>NUCLEOTIDE SEQUENCE [LARGE SCALE GENOMIC DNA]</scope>
    <source>
        <strain evidence="10">CpI1-S</strain>
    </source>
</reference>